<reference evidence="1" key="1">
    <citation type="submission" date="2020-11" db="EMBL/GenBank/DDBJ databases">
        <authorList>
            <consortium name="DOE Joint Genome Institute"/>
            <person name="Ahrendt S."/>
            <person name="Riley R."/>
            <person name="Andreopoulos W."/>
            <person name="Labutti K."/>
            <person name="Pangilinan J."/>
            <person name="Ruiz-Duenas F.J."/>
            <person name="Barrasa J.M."/>
            <person name="Sanchez-Garcia M."/>
            <person name="Camarero S."/>
            <person name="Miyauchi S."/>
            <person name="Serrano A."/>
            <person name="Linde D."/>
            <person name="Babiker R."/>
            <person name="Drula E."/>
            <person name="Ayuso-Fernandez I."/>
            <person name="Pacheco R."/>
            <person name="Padilla G."/>
            <person name="Ferreira P."/>
            <person name="Barriuso J."/>
            <person name="Kellner H."/>
            <person name="Castanera R."/>
            <person name="Alfaro M."/>
            <person name="Ramirez L."/>
            <person name="Pisabarro A.G."/>
            <person name="Kuo A."/>
            <person name="Tritt A."/>
            <person name="Lipzen A."/>
            <person name="He G."/>
            <person name="Yan M."/>
            <person name="Ng V."/>
            <person name="Cullen D."/>
            <person name="Martin F."/>
            <person name="Rosso M.-N."/>
            <person name="Henrissat B."/>
            <person name="Hibbett D."/>
            <person name="Martinez A.T."/>
            <person name="Grigoriev I.V."/>
        </authorList>
    </citation>
    <scope>NUCLEOTIDE SEQUENCE</scope>
    <source>
        <strain evidence="1">CIRM-BRFM 674</strain>
    </source>
</reference>
<dbReference type="Proteomes" id="UP000807469">
    <property type="component" value="Unassembled WGS sequence"/>
</dbReference>
<accession>A0A9P5Z799</accession>
<gene>
    <name evidence="1" type="ORF">BDN70DRAFT_772267</name>
</gene>
<feature type="non-terminal residue" evidence="1">
    <location>
        <position position="62"/>
    </location>
</feature>
<dbReference type="EMBL" id="MU155161">
    <property type="protein sequence ID" value="KAF9482748.1"/>
    <property type="molecule type" value="Genomic_DNA"/>
</dbReference>
<proteinExistence type="predicted"/>
<name>A0A9P5Z799_9AGAR</name>
<dbReference type="AlphaFoldDB" id="A0A9P5Z799"/>
<sequence>MCHRQLRFVKSSACGHLTLTSETVIDCGALHCQYSSTHPAGCTSTQCRRYYEKPERIVTHQV</sequence>
<protein>
    <submittedName>
        <fullName evidence="1">Uncharacterized protein</fullName>
    </submittedName>
</protein>
<evidence type="ECO:0000313" key="1">
    <source>
        <dbReference type="EMBL" id="KAF9482748.1"/>
    </source>
</evidence>
<evidence type="ECO:0000313" key="2">
    <source>
        <dbReference type="Proteomes" id="UP000807469"/>
    </source>
</evidence>
<dbReference type="OrthoDB" id="2816594at2759"/>
<organism evidence="1 2">
    <name type="scientific">Pholiota conissans</name>
    <dbReference type="NCBI Taxonomy" id="109636"/>
    <lineage>
        <taxon>Eukaryota</taxon>
        <taxon>Fungi</taxon>
        <taxon>Dikarya</taxon>
        <taxon>Basidiomycota</taxon>
        <taxon>Agaricomycotina</taxon>
        <taxon>Agaricomycetes</taxon>
        <taxon>Agaricomycetidae</taxon>
        <taxon>Agaricales</taxon>
        <taxon>Agaricineae</taxon>
        <taxon>Strophariaceae</taxon>
        <taxon>Pholiota</taxon>
    </lineage>
</organism>
<comment type="caution">
    <text evidence="1">The sequence shown here is derived from an EMBL/GenBank/DDBJ whole genome shotgun (WGS) entry which is preliminary data.</text>
</comment>
<keyword evidence="2" id="KW-1185">Reference proteome</keyword>